<dbReference type="CDD" id="cd06583">
    <property type="entry name" value="PGRP"/>
    <property type="match status" value="1"/>
</dbReference>
<dbReference type="InterPro" id="IPR051206">
    <property type="entry name" value="NAMLAA_amidase_2"/>
</dbReference>
<dbReference type="SMART" id="SM00644">
    <property type="entry name" value="Ami_2"/>
    <property type="match status" value="1"/>
</dbReference>
<dbReference type="SUPFAM" id="SSF55846">
    <property type="entry name" value="N-acetylmuramoyl-L-alanine amidase-like"/>
    <property type="match status" value="1"/>
</dbReference>
<dbReference type="PANTHER" id="PTHR30417:SF1">
    <property type="entry name" value="N-ACETYLMURAMOYL-L-ALANINE AMIDASE AMID"/>
    <property type="match status" value="1"/>
</dbReference>
<dbReference type="InterPro" id="IPR036505">
    <property type="entry name" value="Amidase/PGRP_sf"/>
</dbReference>
<keyword evidence="8" id="KW-1185">Reference proteome</keyword>
<evidence type="ECO:0000259" key="6">
    <source>
        <dbReference type="SMART" id="SM00644"/>
    </source>
</evidence>
<dbReference type="InterPro" id="IPR002502">
    <property type="entry name" value="Amidase_domain"/>
</dbReference>
<gene>
    <name evidence="7" type="ORF">FYJ58_01385</name>
</gene>
<dbReference type="GO" id="GO:0009254">
    <property type="term" value="P:peptidoglycan turnover"/>
    <property type="evidence" value="ECO:0007669"/>
    <property type="project" value="TreeGrafter"/>
</dbReference>
<keyword evidence="5" id="KW-0472">Membrane</keyword>
<evidence type="ECO:0000313" key="7">
    <source>
        <dbReference type="EMBL" id="MSS62547.1"/>
    </source>
</evidence>
<comment type="catalytic activity">
    <reaction evidence="1">
        <text>Hydrolyzes the link between N-acetylmuramoyl residues and L-amino acid residues in certain cell-wall glycopeptides.</text>
        <dbReference type="EC" id="3.5.1.28"/>
    </reaction>
</comment>
<dbReference type="GO" id="GO:0009253">
    <property type="term" value="P:peptidoglycan catabolic process"/>
    <property type="evidence" value="ECO:0007669"/>
    <property type="project" value="InterPro"/>
</dbReference>
<keyword evidence="5" id="KW-1133">Transmembrane helix</keyword>
<organism evidence="7 8">
    <name type="scientific">Velocimicrobium porci</name>
    <dbReference type="NCBI Taxonomy" id="2606634"/>
    <lineage>
        <taxon>Bacteria</taxon>
        <taxon>Bacillati</taxon>
        <taxon>Bacillota</taxon>
        <taxon>Clostridia</taxon>
        <taxon>Lachnospirales</taxon>
        <taxon>Lachnospiraceae</taxon>
        <taxon>Velocimicrobium</taxon>
    </lineage>
</organism>
<evidence type="ECO:0000256" key="1">
    <source>
        <dbReference type="ARBA" id="ARBA00001561"/>
    </source>
</evidence>
<dbReference type="RefSeq" id="WP_154516129.1">
    <property type="nucleotide sequence ID" value="NZ_VUMT01000001.1"/>
</dbReference>
<keyword evidence="4" id="KW-0961">Cell wall biogenesis/degradation</keyword>
<name>A0A6L5XVL1_9FIRM</name>
<dbReference type="AlphaFoldDB" id="A0A6L5XVL1"/>
<protein>
    <recommendedName>
        <fullName evidence="2">N-acetylmuramoyl-L-alanine amidase</fullName>
        <ecNumber evidence="2">3.5.1.28</ecNumber>
    </recommendedName>
</protein>
<sequence length="226" mass="25826">MRYKKRKKSSCYLSDYKQLGIITGVGIGILIVICIMFGSILRKDKQTMADRLKTPLVEKPNITEMFLEPNEYSRPQLPLEKVNGVVVHYTANPGTDAKSNRNYFNNLKDTKATKVSSHFVIGLDGKIIQCVPLDEVAYASNNRNSDTISIECCHPDKSGKFTDETYQSLVALTAWLCGTYNLKSDDLLRHYDITGKQCPLDYVKYPEKWENFKEDVLTYIEENKMN</sequence>
<evidence type="ECO:0000256" key="3">
    <source>
        <dbReference type="ARBA" id="ARBA00022801"/>
    </source>
</evidence>
<dbReference type="PANTHER" id="PTHR30417">
    <property type="entry name" value="N-ACETYLMURAMOYL-L-ALANINE AMIDASE AMID"/>
    <property type="match status" value="1"/>
</dbReference>
<dbReference type="Gene3D" id="3.40.80.10">
    <property type="entry name" value="Peptidoglycan recognition protein-like"/>
    <property type="match status" value="1"/>
</dbReference>
<dbReference type="GO" id="GO:0008745">
    <property type="term" value="F:N-acetylmuramoyl-L-alanine amidase activity"/>
    <property type="evidence" value="ECO:0007669"/>
    <property type="project" value="UniProtKB-EC"/>
</dbReference>
<evidence type="ECO:0000256" key="4">
    <source>
        <dbReference type="ARBA" id="ARBA00023316"/>
    </source>
</evidence>
<proteinExistence type="predicted"/>
<evidence type="ECO:0000256" key="2">
    <source>
        <dbReference type="ARBA" id="ARBA00011901"/>
    </source>
</evidence>
<feature type="domain" description="N-acetylmuramoyl-L-alanine amidase" evidence="6">
    <location>
        <begin position="72"/>
        <end position="207"/>
    </location>
</feature>
<accession>A0A6L5XVL1</accession>
<comment type="caution">
    <text evidence="7">The sequence shown here is derived from an EMBL/GenBank/DDBJ whole genome shotgun (WGS) entry which is preliminary data.</text>
</comment>
<evidence type="ECO:0000256" key="5">
    <source>
        <dbReference type="SAM" id="Phobius"/>
    </source>
</evidence>
<dbReference type="EMBL" id="VUMT01000001">
    <property type="protein sequence ID" value="MSS62547.1"/>
    <property type="molecule type" value="Genomic_DNA"/>
</dbReference>
<evidence type="ECO:0000313" key="8">
    <source>
        <dbReference type="Proteomes" id="UP000482209"/>
    </source>
</evidence>
<keyword evidence="5" id="KW-0812">Transmembrane</keyword>
<dbReference type="GO" id="GO:0071555">
    <property type="term" value="P:cell wall organization"/>
    <property type="evidence" value="ECO:0007669"/>
    <property type="project" value="UniProtKB-KW"/>
</dbReference>
<feature type="transmembrane region" description="Helical" evidence="5">
    <location>
        <begin position="21"/>
        <end position="41"/>
    </location>
</feature>
<keyword evidence="3" id="KW-0378">Hydrolase</keyword>
<reference evidence="7 8" key="1">
    <citation type="submission" date="2019-08" db="EMBL/GenBank/DDBJ databases">
        <title>In-depth cultivation of the pig gut microbiome towards novel bacterial diversity and tailored functional studies.</title>
        <authorList>
            <person name="Wylensek D."/>
            <person name="Hitch T.C.A."/>
            <person name="Clavel T."/>
        </authorList>
    </citation>
    <scope>NUCLEOTIDE SEQUENCE [LARGE SCALE GENOMIC DNA]</scope>
    <source>
        <strain evidence="7 8">WCA-693-APC-MOT-I</strain>
    </source>
</reference>
<dbReference type="Pfam" id="PF01510">
    <property type="entry name" value="Amidase_2"/>
    <property type="match status" value="1"/>
</dbReference>
<dbReference type="EC" id="3.5.1.28" evidence="2"/>
<dbReference type="Proteomes" id="UP000482209">
    <property type="component" value="Unassembled WGS sequence"/>
</dbReference>